<dbReference type="AlphaFoldDB" id="A0A1H4AJC8"/>
<evidence type="ECO:0000256" key="1">
    <source>
        <dbReference type="ARBA" id="ARBA00008791"/>
    </source>
</evidence>
<dbReference type="Gene3D" id="3.40.50.620">
    <property type="entry name" value="HUPs"/>
    <property type="match status" value="2"/>
</dbReference>
<dbReference type="SUPFAM" id="SSF52402">
    <property type="entry name" value="Adenine nucleotide alpha hydrolases-like"/>
    <property type="match status" value="2"/>
</dbReference>
<dbReference type="InterPro" id="IPR014729">
    <property type="entry name" value="Rossmann-like_a/b/a_fold"/>
</dbReference>
<evidence type="ECO:0000313" key="3">
    <source>
        <dbReference type="EMBL" id="SEA36046.1"/>
    </source>
</evidence>
<sequence>MKKILVPTDFSEQSQNALKVSAQIARKYNSEIHLLHLLDLPLDLIDPINEGVAGDLPESLFFMKLAHKRFTETFEKYQKELDGLVVHETVEFNQAFEGIMEITNKYECELIVMGSSSVSGLQEVFIGSNTEKVVRHSDVPVLVIKDDIPIFSTQEMVFSSSLKESQYKTFIEAVNLARILDSKLNLVYINTPHSFRTNQFIEERLEKFTKGIDPNSFNFEIYSDKSIEEGIRNYANKINADLIGIGTHGRKGISHFFNGSLSENIVNHAQRPVITFKI</sequence>
<dbReference type="InterPro" id="IPR006016">
    <property type="entry name" value="UspA"/>
</dbReference>
<evidence type="ECO:0000259" key="2">
    <source>
        <dbReference type="Pfam" id="PF00582"/>
    </source>
</evidence>
<reference evidence="3 4" key="1">
    <citation type="submission" date="2016-10" db="EMBL/GenBank/DDBJ databases">
        <authorList>
            <person name="de Groot N.N."/>
        </authorList>
    </citation>
    <scope>NUCLEOTIDE SEQUENCE [LARGE SCALE GENOMIC DNA]</scope>
    <source>
        <strain evidence="3 4">DSM 23581</strain>
    </source>
</reference>
<name>A0A1H4AJC8_9FLAO</name>
<dbReference type="EMBL" id="FNQF01000005">
    <property type="protein sequence ID" value="SEA36046.1"/>
    <property type="molecule type" value="Genomic_DNA"/>
</dbReference>
<protein>
    <submittedName>
        <fullName evidence="3">Nucleotide-binding universal stress protein, UspA family</fullName>
    </submittedName>
</protein>
<accession>A0A1H4AJC8</accession>
<keyword evidence="4" id="KW-1185">Reference proteome</keyword>
<comment type="similarity">
    <text evidence="1">Belongs to the universal stress protein A family.</text>
</comment>
<dbReference type="InterPro" id="IPR006015">
    <property type="entry name" value="Universal_stress_UspA"/>
</dbReference>
<dbReference type="CDD" id="cd00293">
    <property type="entry name" value="USP-like"/>
    <property type="match status" value="2"/>
</dbReference>
<dbReference type="Pfam" id="PF00582">
    <property type="entry name" value="Usp"/>
    <property type="match status" value="2"/>
</dbReference>
<gene>
    <name evidence="3" type="ORF">SAMN05421540_10557</name>
</gene>
<organism evidence="3 4">
    <name type="scientific">Psychroflexus halocasei</name>
    <dbReference type="NCBI Taxonomy" id="908615"/>
    <lineage>
        <taxon>Bacteria</taxon>
        <taxon>Pseudomonadati</taxon>
        <taxon>Bacteroidota</taxon>
        <taxon>Flavobacteriia</taxon>
        <taxon>Flavobacteriales</taxon>
        <taxon>Flavobacteriaceae</taxon>
        <taxon>Psychroflexus</taxon>
    </lineage>
</organism>
<dbReference type="Proteomes" id="UP000198820">
    <property type="component" value="Unassembled WGS sequence"/>
</dbReference>
<evidence type="ECO:0000313" key="4">
    <source>
        <dbReference type="Proteomes" id="UP000198820"/>
    </source>
</evidence>
<dbReference type="STRING" id="908615.SAMN05421540_10557"/>
<dbReference type="RefSeq" id="WP_093243702.1">
    <property type="nucleotide sequence ID" value="NZ_FNQF01000005.1"/>
</dbReference>
<proteinExistence type="inferred from homology"/>
<feature type="domain" description="UspA" evidence="2">
    <location>
        <begin position="225"/>
        <end position="276"/>
    </location>
</feature>
<dbReference type="PRINTS" id="PR01438">
    <property type="entry name" value="UNVRSLSTRESS"/>
</dbReference>
<dbReference type="PANTHER" id="PTHR46268:SF6">
    <property type="entry name" value="UNIVERSAL STRESS PROTEIN UP12"/>
    <property type="match status" value="1"/>
</dbReference>
<feature type="domain" description="UspA" evidence="2">
    <location>
        <begin position="1"/>
        <end position="145"/>
    </location>
</feature>
<dbReference type="PANTHER" id="PTHR46268">
    <property type="entry name" value="STRESS RESPONSE PROTEIN NHAX"/>
    <property type="match status" value="1"/>
</dbReference>